<evidence type="ECO:0000313" key="3">
    <source>
        <dbReference type="Proteomes" id="UP001440612"/>
    </source>
</evidence>
<keyword evidence="1" id="KW-0732">Signal</keyword>
<protein>
    <submittedName>
        <fullName evidence="2">Uncharacterized protein</fullName>
    </submittedName>
</protein>
<feature type="signal peptide" evidence="1">
    <location>
        <begin position="1"/>
        <end position="21"/>
    </location>
</feature>
<gene>
    <name evidence="2" type="ORF">AABB29_12475</name>
</gene>
<dbReference type="EMBL" id="CP150951">
    <property type="protein sequence ID" value="WZC47722.1"/>
    <property type="molecule type" value="Genomic_DNA"/>
</dbReference>
<organism evidence="2 3">
    <name type="scientific">Yoonia phaeophyticola</name>
    <dbReference type="NCBI Taxonomy" id="3137369"/>
    <lineage>
        <taxon>Bacteria</taxon>
        <taxon>Pseudomonadati</taxon>
        <taxon>Pseudomonadota</taxon>
        <taxon>Alphaproteobacteria</taxon>
        <taxon>Rhodobacterales</taxon>
        <taxon>Paracoccaceae</taxon>
        <taxon>Yoonia</taxon>
    </lineage>
</organism>
<reference evidence="3" key="1">
    <citation type="submission" date="2024-04" db="EMBL/GenBank/DDBJ databases">
        <title>Phylogenomic analyses of a clade within the roseobacter group suggest taxonomic reassignments of species of the genera Aestuariivita, Citreicella, Loktanella, Nautella, Pelagibaca, Ruegeria, Thalassobius, Thiobacimonas and Tropicibacter, and the proposal o.</title>
        <authorList>
            <person name="Jeon C.O."/>
        </authorList>
    </citation>
    <scope>NUCLEOTIDE SEQUENCE [LARGE SCALE GENOMIC DNA]</scope>
    <source>
        <strain evidence="3">BS5-3</strain>
    </source>
</reference>
<name>A0ABZ2V1D7_9RHOB</name>
<keyword evidence="3" id="KW-1185">Reference proteome</keyword>
<accession>A0ABZ2V1D7</accession>
<evidence type="ECO:0000256" key="1">
    <source>
        <dbReference type="SAM" id="SignalP"/>
    </source>
</evidence>
<sequence length="196" mass="21890">MKTLLLFACTKILLGIAAAQAQEQVDLITDIETLSRTDFAPRLADHDSPTPPPDTLDLADCTLTLNTIDRSPNGQFNYRIADIPLETATIQIFTDDRLRPYEFYSVSLDYPDGTSRPSRTGVITFQLQEPIPHYVFLNLPIGTEATGLNRQDANQLLHVPDRTVSYTNQANPRETDIAALAKAILSYQSTYCTERQ</sequence>
<proteinExistence type="predicted"/>
<dbReference type="Proteomes" id="UP001440612">
    <property type="component" value="Chromosome"/>
</dbReference>
<feature type="chain" id="PRO_5046291655" evidence="1">
    <location>
        <begin position="22"/>
        <end position="196"/>
    </location>
</feature>
<dbReference type="RefSeq" id="WP_341365842.1">
    <property type="nucleotide sequence ID" value="NZ_CP150951.2"/>
</dbReference>
<evidence type="ECO:0000313" key="2">
    <source>
        <dbReference type="EMBL" id="WZC47722.1"/>
    </source>
</evidence>